<reference evidence="1 2" key="1">
    <citation type="journal article" date="2018" name="Nat. Genet.">
        <title>The Rosa genome provides new insights in the design of modern roses.</title>
        <authorList>
            <person name="Bendahmane M."/>
        </authorList>
    </citation>
    <scope>NUCLEOTIDE SEQUENCE [LARGE SCALE GENOMIC DNA]</scope>
    <source>
        <strain evidence="2">cv. Old Blush</strain>
    </source>
</reference>
<organism evidence="1 2">
    <name type="scientific">Rosa chinensis</name>
    <name type="common">China rose</name>
    <dbReference type="NCBI Taxonomy" id="74649"/>
    <lineage>
        <taxon>Eukaryota</taxon>
        <taxon>Viridiplantae</taxon>
        <taxon>Streptophyta</taxon>
        <taxon>Embryophyta</taxon>
        <taxon>Tracheophyta</taxon>
        <taxon>Spermatophyta</taxon>
        <taxon>Magnoliopsida</taxon>
        <taxon>eudicotyledons</taxon>
        <taxon>Gunneridae</taxon>
        <taxon>Pentapetalae</taxon>
        <taxon>rosids</taxon>
        <taxon>fabids</taxon>
        <taxon>Rosales</taxon>
        <taxon>Rosaceae</taxon>
        <taxon>Rosoideae</taxon>
        <taxon>Rosoideae incertae sedis</taxon>
        <taxon>Rosa</taxon>
    </lineage>
</organism>
<evidence type="ECO:0000313" key="1">
    <source>
        <dbReference type="EMBL" id="PRQ23615.1"/>
    </source>
</evidence>
<dbReference type="Gramene" id="PRQ23615">
    <property type="protein sequence ID" value="PRQ23615"/>
    <property type="gene ID" value="RchiOBHm_Chr6g0263311"/>
</dbReference>
<dbReference type="AlphaFoldDB" id="A0A2P6PNW3"/>
<protein>
    <submittedName>
        <fullName evidence="1">Uncharacterized protein</fullName>
    </submittedName>
</protein>
<name>A0A2P6PNW3_ROSCH</name>
<dbReference type="EMBL" id="PDCK01000044">
    <property type="protein sequence ID" value="PRQ23615.1"/>
    <property type="molecule type" value="Genomic_DNA"/>
</dbReference>
<comment type="caution">
    <text evidence="1">The sequence shown here is derived from an EMBL/GenBank/DDBJ whole genome shotgun (WGS) entry which is preliminary data.</text>
</comment>
<evidence type="ECO:0000313" key="2">
    <source>
        <dbReference type="Proteomes" id="UP000238479"/>
    </source>
</evidence>
<sequence length="57" mass="6463">MEKSSRFLSQIGKMAKALTLFECALELAKAIGINFFFFLNSDRQCIDTFTLSDLLHS</sequence>
<proteinExistence type="predicted"/>
<keyword evidence="2" id="KW-1185">Reference proteome</keyword>
<gene>
    <name evidence="1" type="ORF">RchiOBHm_Chr6g0263311</name>
</gene>
<dbReference type="Proteomes" id="UP000238479">
    <property type="component" value="Chromosome 6"/>
</dbReference>
<accession>A0A2P6PNW3</accession>